<feature type="binding site" description="axial binding residue" evidence="6">
    <location>
        <position position="475"/>
    </location>
    <ligand>
        <name>heme</name>
        <dbReference type="ChEBI" id="CHEBI:30413"/>
    </ligand>
    <ligandPart>
        <name>Fe</name>
        <dbReference type="ChEBI" id="CHEBI:18248"/>
    </ligandPart>
</feature>
<keyword evidence="7" id="KW-0560">Oxidoreductase</keyword>
<keyword evidence="4 6" id="KW-0479">Metal-binding</keyword>
<feature type="compositionally biased region" description="Basic residues" evidence="8">
    <location>
        <begin position="526"/>
        <end position="536"/>
    </location>
</feature>
<keyword evidence="3 6" id="KW-0349">Heme</keyword>
<evidence type="ECO:0000256" key="2">
    <source>
        <dbReference type="ARBA" id="ARBA00010617"/>
    </source>
</evidence>
<accession>A0A6A6XR06</accession>
<dbReference type="GO" id="GO:0005506">
    <property type="term" value="F:iron ion binding"/>
    <property type="evidence" value="ECO:0007669"/>
    <property type="project" value="InterPro"/>
</dbReference>
<evidence type="ECO:0000256" key="6">
    <source>
        <dbReference type="PIRSR" id="PIRSR602403-1"/>
    </source>
</evidence>
<organism evidence="10 11">
    <name type="scientific">Melanomma pulvis-pyrius CBS 109.77</name>
    <dbReference type="NCBI Taxonomy" id="1314802"/>
    <lineage>
        <taxon>Eukaryota</taxon>
        <taxon>Fungi</taxon>
        <taxon>Dikarya</taxon>
        <taxon>Ascomycota</taxon>
        <taxon>Pezizomycotina</taxon>
        <taxon>Dothideomycetes</taxon>
        <taxon>Pleosporomycetidae</taxon>
        <taxon>Pleosporales</taxon>
        <taxon>Melanommataceae</taxon>
        <taxon>Melanomma</taxon>
    </lineage>
</organism>
<dbReference type="InterPro" id="IPR001128">
    <property type="entry name" value="Cyt_P450"/>
</dbReference>
<dbReference type="Gene3D" id="1.10.630.10">
    <property type="entry name" value="Cytochrome P450"/>
    <property type="match status" value="1"/>
</dbReference>
<dbReference type="OrthoDB" id="3366823at2759"/>
<evidence type="ECO:0000256" key="8">
    <source>
        <dbReference type="SAM" id="MobiDB-lite"/>
    </source>
</evidence>
<evidence type="ECO:0000256" key="7">
    <source>
        <dbReference type="RuleBase" id="RU000461"/>
    </source>
</evidence>
<dbReference type="InterPro" id="IPR036396">
    <property type="entry name" value="Cyt_P450_sf"/>
</dbReference>
<evidence type="ECO:0000256" key="9">
    <source>
        <dbReference type="SAM" id="SignalP"/>
    </source>
</evidence>
<dbReference type="InterPro" id="IPR050529">
    <property type="entry name" value="CYP450_sterol_14alpha_dmase"/>
</dbReference>
<keyword evidence="11" id="KW-1185">Reference proteome</keyword>
<name>A0A6A6XR06_9PLEO</name>
<dbReference type="PRINTS" id="PR00465">
    <property type="entry name" value="EP450IV"/>
</dbReference>
<evidence type="ECO:0000256" key="1">
    <source>
        <dbReference type="ARBA" id="ARBA00001971"/>
    </source>
</evidence>
<dbReference type="InterPro" id="IPR002403">
    <property type="entry name" value="Cyt_P450_E_grp-IV"/>
</dbReference>
<gene>
    <name evidence="10" type="ORF">K505DRAFT_414678</name>
</gene>
<dbReference type="EMBL" id="MU001794">
    <property type="protein sequence ID" value="KAF2797967.1"/>
    <property type="molecule type" value="Genomic_DNA"/>
</dbReference>
<evidence type="ECO:0000313" key="11">
    <source>
        <dbReference type="Proteomes" id="UP000799757"/>
    </source>
</evidence>
<protein>
    <submittedName>
        <fullName evidence="10">Cytochrome P450</fullName>
    </submittedName>
</protein>
<comment type="cofactor">
    <cofactor evidence="1 6">
        <name>heme</name>
        <dbReference type="ChEBI" id="CHEBI:30413"/>
    </cofactor>
</comment>
<evidence type="ECO:0000313" key="10">
    <source>
        <dbReference type="EMBL" id="KAF2797967.1"/>
    </source>
</evidence>
<dbReference type="PROSITE" id="PS00086">
    <property type="entry name" value="CYTOCHROME_P450"/>
    <property type="match status" value="1"/>
</dbReference>
<dbReference type="GO" id="GO:0020037">
    <property type="term" value="F:heme binding"/>
    <property type="evidence" value="ECO:0007669"/>
    <property type="project" value="InterPro"/>
</dbReference>
<comment type="similarity">
    <text evidence="2 7">Belongs to the cytochrome P450 family.</text>
</comment>
<dbReference type="InterPro" id="IPR017972">
    <property type="entry name" value="Cyt_P450_CS"/>
</dbReference>
<dbReference type="GO" id="GO:0008395">
    <property type="term" value="F:steroid hydroxylase activity"/>
    <property type="evidence" value="ECO:0007669"/>
    <property type="project" value="TreeGrafter"/>
</dbReference>
<reference evidence="10" key="1">
    <citation type="journal article" date="2020" name="Stud. Mycol.">
        <title>101 Dothideomycetes genomes: a test case for predicting lifestyles and emergence of pathogens.</title>
        <authorList>
            <person name="Haridas S."/>
            <person name="Albert R."/>
            <person name="Binder M."/>
            <person name="Bloem J."/>
            <person name="Labutti K."/>
            <person name="Salamov A."/>
            <person name="Andreopoulos B."/>
            <person name="Baker S."/>
            <person name="Barry K."/>
            <person name="Bills G."/>
            <person name="Bluhm B."/>
            <person name="Cannon C."/>
            <person name="Castanera R."/>
            <person name="Culley D."/>
            <person name="Daum C."/>
            <person name="Ezra D."/>
            <person name="Gonzalez J."/>
            <person name="Henrissat B."/>
            <person name="Kuo A."/>
            <person name="Liang C."/>
            <person name="Lipzen A."/>
            <person name="Lutzoni F."/>
            <person name="Magnuson J."/>
            <person name="Mondo S."/>
            <person name="Nolan M."/>
            <person name="Ohm R."/>
            <person name="Pangilinan J."/>
            <person name="Park H.-J."/>
            <person name="Ramirez L."/>
            <person name="Alfaro M."/>
            <person name="Sun H."/>
            <person name="Tritt A."/>
            <person name="Yoshinaga Y."/>
            <person name="Zwiers L.-H."/>
            <person name="Turgeon B."/>
            <person name="Goodwin S."/>
            <person name="Spatafora J."/>
            <person name="Crous P."/>
            <person name="Grigoriev I."/>
        </authorList>
    </citation>
    <scope>NUCLEOTIDE SEQUENCE</scope>
    <source>
        <strain evidence="10">CBS 109.77</strain>
    </source>
</reference>
<feature type="signal peptide" evidence="9">
    <location>
        <begin position="1"/>
        <end position="18"/>
    </location>
</feature>
<keyword evidence="9" id="KW-0732">Signal</keyword>
<dbReference type="SUPFAM" id="SSF48264">
    <property type="entry name" value="Cytochrome P450"/>
    <property type="match status" value="1"/>
</dbReference>
<dbReference type="CDD" id="cd11040">
    <property type="entry name" value="CYP7_CYP8-like"/>
    <property type="match status" value="1"/>
</dbReference>
<keyword evidence="7" id="KW-0503">Monooxygenase</keyword>
<dbReference type="PANTHER" id="PTHR24304:SF2">
    <property type="entry name" value="24-HYDROXYCHOLESTEROL 7-ALPHA-HYDROXYLASE"/>
    <property type="match status" value="1"/>
</dbReference>
<keyword evidence="5 6" id="KW-0408">Iron</keyword>
<feature type="chain" id="PRO_5025643936" evidence="9">
    <location>
        <begin position="19"/>
        <end position="536"/>
    </location>
</feature>
<proteinExistence type="inferred from homology"/>
<dbReference type="GO" id="GO:0016705">
    <property type="term" value="F:oxidoreductase activity, acting on paired donors, with incorporation or reduction of molecular oxygen"/>
    <property type="evidence" value="ECO:0007669"/>
    <property type="project" value="InterPro"/>
</dbReference>
<evidence type="ECO:0000256" key="5">
    <source>
        <dbReference type="ARBA" id="ARBA00023004"/>
    </source>
</evidence>
<sequence>MALTIICILLFTTATVVAYSKLKPKQFGETLPTAPYLFPVFAHTATFAAGDEKLASALKRYAVSEAPIRFRGIGFNFVLLSGKDIIRKALSTANLDWNKISAPLFGGMFGGSEAIVHALQHDNSGIGAKPYPGSNVHPGRRLLRNQILFFSDAFSRGSLDELVPRFVKNLQDWCAESSSVVGSDWVEKPDLYEFVRDILFSCSVDSFFGKNLRQLNPNLDKDFWEYDDNISFLATPMPRWLRPNAIKARDRCHDSMKRWREHAVNESKSLSLQVPEDASWDPVWGLGAIRRRNKLFDATGGLLDKQNRASTDLALLWALTSNVIPASFWYLFEVLASDGLLDRTRMEIAHILGGLNAINEHKFSPADLTNSDLLQSIYAETLRLHVIALITRSVKKEHHIGKWLFPKDQAIIVSSHVEHMNEQWDTSDEKHPCTAFSPDRFLTHEKNESGERRTKFSLDGRQGQWIPFGLGEHMCPGRHFAKQEMIINFAVLISTFDFELLTPKNWRPEDNLSRYGFGTQQPKQKTPFRIRKRAVK</sequence>
<evidence type="ECO:0000256" key="3">
    <source>
        <dbReference type="ARBA" id="ARBA00022617"/>
    </source>
</evidence>
<dbReference type="PANTHER" id="PTHR24304">
    <property type="entry name" value="CYTOCHROME P450 FAMILY 7"/>
    <property type="match status" value="1"/>
</dbReference>
<dbReference type="Proteomes" id="UP000799757">
    <property type="component" value="Unassembled WGS sequence"/>
</dbReference>
<evidence type="ECO:0000256" key="4">
    <source>
        <dbReference type="ARBA" id="ARBA00022723"/>
    </source>
</evidence>
<dbReference type="AlphaFoldDB" id="A0A6A6XR06"/>
<dbReference type="Pfam" id="PF00067">
    <property type="entry name" value="p450"/>
    <property type="match status" value="1"/>
</dbReference>
<feature type="region of interest" description="Disordered" evidence="8">
    <location>
        <begin position="512"/>
        <end position="536"/>
    </location>
</feature>